<dbReference type="Pfam" id="PF20152">
    <property type="entry name" value="DUF6534"/>
    <property type="match status" value="1"/>
</dbReference>
<keyword evidence="1" id="KW-1133">Transmembrane helix</keyword>
<accession>A0A5C2RTA1</accession>
<feature type="transmembrane region" description="Helical" evidence="1">
    <location>
        <begin position="247"/>
        <end position="267"/>
    </location>
</feature>
<organism evidence="3 4">
    <name type="scientific">Lentinus tigrinus ALCF2SS1-6</name>
    <dbReference type="NCBI Taxonomy" id="1328759"/>
    <lineage>
        <taxon>Eukaryota</taxon>
        <taxon>Fungi</taxon>
        <taxon>Dikarya</taxon>
        <taxon>Basidiomycota</taxon>
        <taxon>Agaricomycotina</taxon>
        <taxon>Agaricomycetes</taxon>
        <taxon>Polyporales</taxon>
        <taxon>Polyporaceae</taxon>
        <taxon>Lentinus</taxon>
    </lineage>
</organism>
<feature type="transmembrane region" description="Helical" evidence="1">
    <location>
        <begin position="139"/>
        <end position="164"/>
    </location>
</feature>
<proteinExistence type="predicted"/>
<feature type="transmembrane region" description="Helical" evidence="1">
    <location>
        <begin position="29"/>
        <end position="47"/>
    </location>
</feature>
<keyword evidence="1" id="KW-0472">Membrane</keyword>
<evidence type="ECO:0000256" key="1">
    <source>
        <dbReference type="SAM" id="Phobius"/>
    </source>
</evidence>
<feature type="transmembrane region" description="Helical" evidence="1">
    <location>
        <begin position="68"/>
        <end position="91"/>
    </location>
</feature>
<reference evidence="3" key="1">
    <citation type="journal article" date="2018" name="Genome Biol. Evol.">
        <title>Genomics and development of Lentinus tigrinus, a white-rot wood-decaying mushroom with dimorphic fruiting bodies.</title>
        <authorList>
            <person name="Wu B."/>
            <person name="Xu Z."/>
            <person name="Knudson A."/>
            <person name="Carlson A."/>
            <person name="Chen N."/>
            <person name="Kovaka S."/>
            <person name="LaButti K."/>
            <person name="Lipzen A."/>
            <person name="Pennachio C."/>
            <person name="Riley R."/>
            <person name="Schakwitz W."/>
            <person name="Umezawa K."/>
            <person name="Ohm R.A."/>
            <person name="Grigoriev I.V."/>
            <person name="Nagy L.G."/>
            <person name="Gibbons J."/>
            <person name="Hibbett D."/>
        </authorList>
    </citation>
    <scope>NUCLEOTIDE SEQUENCE [LARGE SCALE GENOMIC DNA]</scope>
    <source>
        <strain evidence="3">ALCF2SS1-6</strain>
    </source>
</reference>
<evidence type="ECO:0000313" key="4">
    <source>
        <dbReference type="Proteomes" id="UP000313359"/>
    </source>
</evidence>
<dbReference type="Proteomes" id="UP000313359">
    <property type="component" value="Unassembled WGS sequence"/>
</dbReference>
<dbReference type="AlphaFoldDB" id="A0A5C2RTA1"/>
<protein>
    <recommendedName>
        <fullName evidence="2">DUF6534 domain-containing protein</fullName>
    </recommendedName>
</protein>
<dbReference type="PANTHER" id="PTHR40465:SF1">
    <property type="entry name" value="DUF6534 DOMAIN-CONTAINING PROTEIN"/>
    <property type="match status" value="1"/>
</dbReference>
<feature type="transmembrane region" description="Helical" evidence="1">
    <location>
        <begin position="220"/>
        <end position="241"/>
    </location>
</feature>
<feature type="transmembrane region" description="Helical" evidence="1">
    <location>
        <begin position="111"/>
        <end position="132"/>
    </location>
</feature>
<dbReference type="InterPro" id="IPR045339">
    <property type="entry name" value="DUF6534"/>
</dbReference>
<evidence type="ECO:0000313" key="3">
    <source>
        <dbReference type="EMBL" id="RPD54873.1"/>
    </source>
</evidence>
<keyword evidence="4" id="KW-1185">Reference proteome</keyword>
<name>A0A5C2RTA1_9APHY</name>
<evidence type="ECO:0000259" key="2">
    <source>
        <dbReference type="Pfam" id="PF20152"/>
    </source>
</evidence>
<gene>
    <name evidence="3" type="ORF">L227DRAFT_580243</name>
</gene>
<feature type="transmembrane region" description="Helical" evidence="1">
    <location>
        <begin position="176"/>
        <end position="200"/>
    </location>
</feature>
<keyword evidence="1" id="KW-0812">Transmembrane</keyword>
<sequence length="351" mass="38500">MAAPPNTTATMTPLDPLALLPKVPALDNTFGAVLLGTFLALILYGLTLHQSYRYFGMYPGDSRILKGLVIVVLILETVTSIMSMHACYFYLVTSYFNPRELLRGTWSIRAMPLVSGLVMTASQSFFAWRVYIMGPRYRILVGAAAFLCILELGFSSAATAEAFIARSFQSFKHVTWLVSTQSTMAVTADILLTIVLIYVLRRSRTGIKRTDSMLEVMIMYSINTGLLTGIFNFLSLFFSFIRPGDMIYIGIGIPGTKMYANTLMAALNSRRSLAAKCSGPFLETSPFGFSISPEAPEDSAMMVYPPRVHVKHSIDPAATTDSMTGISSKSQLTGDLSMEALHADIERHAGN</sequence>
<feature type="domain" description="DUF6534" evidence="2">
    <location>
        <begin position="185"/>
        <end position="272"/>
    </location>
</feature>
<dbReference type="EMBL" id="ML122301">
    <property type="protein sequence ID" value="RPD54873.1"/>
    <property type="molecule type" value="Genomic_DNA"/>
</dbReference>
<dbReference type="PANTHER" id="PTHR40465">
    <property type="entry name" value="CHROMOSOME 1, WHOLE GENOME SHOTGUN SEQUENCE"/>
    <property type="match status" value="1"/>
</dbReference>
<dbReference type="OrthoDB" id="2748692at2759"/>